<dbReference type="PANTHER" id="PTHR22595:SF197">
    <property type="entry name" value="CHITINASE FAMILY PROTEIN"/>
    <property type="match status" value="1"/>
</dbReference>
<keyword evidence="8" id="KW-1015">Disulfide bond</keyword>
<dbReference type="InterPro" id="IPR000726">
    <property type="entry name" value="Glyco_hydro_19_cat"/>
</dbReference>
<evidence type="ECO:0000256" key="7">
    <source>
        <dbReference type="ARBA" id="ARBA00023024"/>
    </source>
</evidence>
<dbReference type="GO" id="GO:0008061">
    <property type="term" value="F:chitin binding"/>
    <property type="evidence" value="ECO:0007669"/>
    <property type="project" value="UniProtKB-KW"/>
</dbReference>
<gene>
    <name evidence="14" type="ORF">LITE_LOCUS39061</name>
</gene>
<keyword evidence="7" id="KW-0146">Chitin degradation</keyword>
<evidence type="ECO:0000256" key="5">
    <source>
        <dbReference type="ARBA" id="ARBA00022801"/>
    </source>
</evidence>
<dbReference type="GO" id="GO:0006952">
    <property type="term" value="P:defense response"/>
    <property type="evidence" value="ECO:0007669"/>
    <property type="project" value="UniProtKB-KW"/>
</dbReference>
<evidence type="ECO:0000256" key="1">
    <source>
        <dbReference type="ARBA" id="ARBA00000822"/>
    </source>
</evidence>
<feature type="transmembrane region" description="Helical" evidence="12">
    <location>
        <begin position="12"/>
        <end position="34"/>
    </location>
</feature>
<keyword evidence="12" id="KW-0812">Transmembrane</keyword>
<keyword evidence="6" id="KW-0611">Plant defense</keyword>
<evidence type="ECO:0000256" key="9">
    <source>
        <dbReference type="ARBA" id="ARBA00023277"/>
    </source>
</evidence>
<dbReference type="AlphaFoldDB" id="A0AAV0PNU4"/>
<keyword evidence="4" id="KW-0147">Chitin-binding</keyword>
<feature type="domain" description="Glycoside hydrolase family 19 catalytic" evidence="13">
    <location>
        <begin position="54"/>
        <end position="76"/>
    </location>
</feature>
<evidence type="ECO:0000256" key="8">
    <source>
        <dbReference type="ARBA" id="ARBA00023157"/>
    </source>
</evidence>
<protein>
    <recommendedName>
        <fullName evidence="3">chitinase</fullName>
        <ecNumber evidence="3">3.2.1.14</ecNumber>
    </recommendedName>
</protein>
<proteinExistence type="inferred from homology"/>
<evidence type="ECO:0000256" key="2">
    <source>
        <dbReference type="ARBA" id="ARBA00009373"/>
    </source>
</evidence>
<keyword evidence="9" id="KW-0119">Carbohydrate metabolism</keyword>
<comment type="similarity">
    <text evidence="2">Belongs to the glycosyl hydrolase 19 family. Chitinase class I subfamily.</text>
</comment>
<keyword evidence="11" id="KW-0624">Polysaccharide degradation</keyword>
<dbReference type="PROSITE" id="PS00773">
    <property type="entry name" value="CHITINASE_19_1"/>
    <property type="match status" value="1"/>
</dbReference>
<keyword evidence="12" id="KW-0472">Membrane</keyword>
<evidence type="ECO:0000259" key="13">
    <source>
        <dbReference type="PROSITE" id="PS00773"/>
    </source>
</evidence>
<evidence type="ECO:0000256" key="6">
    <source>
        <dbReference type="ARBA" id="ARBA00022821"/>
    </source>
</evidence>
<evidence type="ECO:0000256" key="4">
    <source>
        <dbReference type="ARBA" id="ARBA00022669"/>
    </source>
</evidence>
<keyword evidence="10" id="KW-0326">Glycosidase</keyword>
<dbReference type="Gene3D" id="1.10.530.10">
    <property type="match status" value="2"/>
</dbReference>
<dbReference type="InterPro" id="IPR023346">
    <property type="entry name" value="Lysozyme-like_dom_sf"/>
</dbReference>
<comment type="caution">
    <text evidence="14">The sequence shown here is derived from an EMBL/GenBank/DDBJ whole genome shotgun (WGS) entry which is preliminary data.</text>
</comment>
<evidence type="ECO:0000313" key="15">
    <source>
        <dbReference type="Proteomes" id="UP001154282"/>
    </source>
</evidence>
<accession>A0AAV0PNU4</accession>
<organism evidence="14 15">
    <name type="scientific">Linum tenue</name>
    <dbReference type="NCBI Taxonomy" id="586396"/>
    <lineage>
        <taxon>Eukaryota</taxon>
        <taxon>Viridiplantae</taxon>
        <taxon>Streptophyta</taxon>
        <taxon>Embryophyta</taxon>
        <taxon>Tracheophyta</taxon>
        <taxon>Spermatophyta</taxon>
        <taxon>Magnoliopsida</taxon>
        <taxon>eudicotyledons</taxon>
        <taxon>Gunneridae</taxon>
        <taxon>Pentapetalae</taxon>
        <taxon>rosids</taxon>
        <taxon>fabids</taxon>
        <taxon>Malpighiales</taxon>
        <taxon>Linaceae</taxon>
        <taxon>Linum</taxon>
    </lineage>
</organism>
<dbReference type="EC" id="3.2.1.14" evidence="3"/>
<dbReference type="Gene3D" id="3.30.20.10">
    <property type="entry name" value="Endochitinase, domain 2"/>
    <property type="match status" value="2"/>
</dbReference>
<dbReference type="SUPFAM" id="SSF53955">
    <property type="entry name" value="Lysozyme-like"/>
    <property type="match status" value="2"/>
</dbReference>
<dbReference type="FunFam" id="3.30.20.10:FF:000001">
    <property type="entry name" value="Endochitinase (Chitinase)"/>
    <property type="match status" value="2"/>
</dbReference>
<name>A0AAV0PNU4_9ROSI</name>
<reference evidence="14" key="1">
    <citation type="submission" date="2022-08" db="EMBL/GenBank/DDBJ databases">
        <authorList>
            <person name="Gutierrez-Valencia J."/>
        </authorList>
    </citation>
    <scope>NUCLEOTIDE SEQUENCE</scope>
</reference>
<evidence type="ECO:0000256" key="12">
    <source>
        <dbReference type="SAM" id="Phobius"/>
    </source>
</evidence>
<evidence type="ECO:0000256" key="11">
    <source>
        <dbReference type="ARBA" id="ARBA00023326"/>
    </source>
</evidence>
<dbReference type="PANTHER" id="PTHR22595">
    <property type="entry name" value="CHITINASE-RELATED"/>
    <property type="match status" value="1"/>
</dbReference>
<keyword evidence="15" id="KW-1185">Reference proteome</keyword>
<evidence type="ECO:0000256" key="10">
    <source>
        <dbReference type="ARBA" id="ARBA00023295"/>
    </source>
</evidence>
<keyword evidence="5" id="KW-0378">Hydrolase</keyword>
<sequence length="393" mass="43449">MGKIQLPAIIHVVAVLVSAIVITIPATVVVAVPLGRLVTPEFFNNIRNKAGSNCKGKHFYTRRAFLKAAKSYPRFGHLDSVEESKREIAAFFAHVSHETGDLCYTEEIERGTYCDSSAVANPCAPGRQYYGRGPLQLSWNYNYGECGKANGFDGLRNPDIVARDPVVTWKSALWFWSTSVRPTERKGFGETIHKINGMECNHGNTDEVEDRAGTGCKGKTFYTRAALLTAARAYPRFGNLDTALWSKREIAAFFAHVTHETGHFCYVEEIARNTYCSPSSQYPCAPGKKYYGRGPIQLTWNYNYGACGKANNFDGLKNPDIVAKNAVIAWKTGLWFWMKSVRPVVKQGFGATIRRVNGGECNGGSPAAVAARVKYYRAYCRSFGITPGPNISC</sequence>
<keyword evidence="12" id="KW-1133">Transmembrane helix</keyword>
<dbReference type="CDD" id="cd00325">
    <property type="entry name" value="chitinase_GH19"/>
    <property type="match status" value="2"/>
</dbReference>
<comment type="catalytic activity">
    <reaction evidence="1">
        <text>Random endo-hydrolysis of N-acetyl-beta-D-glucosaminide (1-&gt;4)-beta-linkages in chitin and chitodextrins.</text>
        <dbReference type="EC" id="3.2.1.14"/>
    </reaction>
</comment>
<dbReference type="Proteomes" id="UP001154282">
    <property type="component" value="Unassembled WGS sequence"/>
</dbReference>
<dbReference type="GO" id="GO:0008843">
    <property type="term" value="F:endochitinase activity"/>
    <property type="evidence" value="ECO:0007669"/>
    <property type="project" value="UniProtKB-EC"/>
</dbReference>
<evidence type="ECO:0000313" key="14">
    <source>
        <dbReference type="EMBL" id="CAI0471881.1"/>
    </source>
</evidence>
<dbReference type="Pfam" id="PF00182">
    <property type="entry name" value="Glyco_hydro_19"/>
    <property type="match status" value="2"/>
</dbReference>
<dbReference type="GO" id="GO:0016998">
    <property type="term" value="P:cell wall macromolecule catabolic process"/>
    <property type="evidence" value="ECO:0007669"/>
    <property type="project" value="InterPro"/>
</dbReference>
<evidence type="ECO:0000256" key="3">
    <source>
        <dbReference type="ARBA" id="ARBA00012729"/>
    </source>
</evidence>
<dbReference type="GO" id="GO:0000272">
    <property type="term" value="P:polysaccharide catabolic process"/>
    <property type="evidence" value="ECO:0007669"/>
    <property type="project" value="UniProtKB-KW"/>
</dbReference>
<dbReference type="GO" id="GO:0006032">
    <property type="term" value="P:chitin catabolic process"/>
    <property type="evidence" value="ECO:0007669"/>
    <property type="project" value="UniProtKB-KW"/>
</dbReference>
<dbReference type="EMBL" id="CAMGYJ010000009">
    <property type="protein sequence ID" value="CAI0471881.1"/>
    <property type="molecule type" value="Genomic_DNA"/>
</dbReference>